<keyword evidence="2" id="KW-0479">Metal-binding</keyword>
<dbReference type="InterPro" id="IPR050457">
    <property type="entry name" value="ZnFinger_BTB_dom_contain"/>
</dbReference>
<dbReference type="InterPro" id="IPR036236">
    <property type="entry name" value="Znf_C2H2_sf"/>
</dbReference>
<evidence type="ECO:0000259" key="13">
    <source>
        <dbReference type="PROSITE" id="PS50157"/>
    </source>
</evidence>
<accession>E2C0W1</accession>
<dbReference type="CDD" id="cd18186">
    <property type="entry name" value="BTB_POZ_ZBTB_KLHL-like"/>
    <property type="match status" value="1"/>
</dbReference>
<feature type="compositionally biased region" description="Low complexity" evidence="11">
    <location>
        <begin position="567"/>
        <end position="576"/>
    </location>
</feature>
<dbReference type="GO" id="GO:0005634">
    <property type="term" value="C:nucleus"/>
    <property type="evidence" value="ECO:0007669"/>
    <property type="project" value="UniProtKB-SubCell"/>
</dbReference>
<proteinExistence type="predicted"/>
<dbReference type="InterPro" id="IPR000210">
    <property type="entry name" value="BTB/POZ_dom"/>
</dbReference>
<evidence type="ECO:0000256" key="4">
    <source>
        <dbReference type="ARBA" id="ARBA00022771"/>
    </source>
</evidence>
<sequence>MYGLYRAWFGGGTAATSNYPCLQDTFSPPDTVVRVGNEGEHQFVAHKGVLAAHSGYLKALLASAAATTTMTIPSSSGDGSDGGGGSGGRGGGRSSASASCSPFDPACAAVAAVTIGQSQRSQPVTSVSVSSVGGEAFAPLLNYMYTGRLEVTLDNVYSVLLATHLLHMPGALEQCRAALLRLRAPPALPTPMPVPASTYASAATSSPPGTGSILRPIPSRLLVGPPLCWPPTSPLYPPTAPAPASVAMSHLPQMPPSVLLQPTVPPSISVVAPGARDKHEQCSHYSVSEVSSGKSPQSSPTQQRKRQRLGSRSRTPEIVSPTVALPFVAAAAAAFTAFAVTSGASNSTRASSPSRSVSPAASSSVSCTHSPTATTVSSQQHNHKSAVALEREHEAQQQVVAAGGGRSCTEQQQQQQRKSSASGEDAVGRGRNNNSGGDTTSEQSERARSARRRARSGAHGVKEVSGSSASASGTVFSVVYDIACCDGPVRFHRVLNENYSTTSYGIGAQARALQPRNCQQPDGEELSSENDENGGPTATATTTTTTTTTTMTTTTTVRRGAVAHSPSDSSNDGSSNGAASNAAAGNCYTCGYCKHTFKSQYCYRKHAKRHLLPTRMIPESTAGDAAANGSAPRKEAARAAATTVSAGRREVRLLDLNVQYYPCKICGCKFPSYYFVHKHRKLCHANDDERQGAAVAADAAAAACATARDMVDAP</sequence>
<evidence type="ECO:0000256" key="8">
    <source>
        <dbReference type="ARBA" id="ARBA00023163"/>
    </source>
</evidence>
<dbReference type="GO" id="GO:0000981">
    <property type="term" value="F:DNA-binding transcription factor activity, RNA polymerase II-specific"/>
    <property type="evidence" value="ECO:0007669"/>
    <property type="project" value="TreeGrafter"/>
</dbReference>
<evidence type="ECO:0000256" key="7">
    <source>
        <dbReference type="ARBA" id="ARBA00023125"/>
    </source>
</evidence>
<keyword evidence="8" id="KW-0804">Transcription</keyword>
<feature type="compositionally biased region" description="Polar residues" evidence="11">
    <location>
        <begin position="283"/>
        <end position="302"/>
    </location>
</feature>
<dbReference type="Gene3D" id="3.30.710.10">
    <property type="entry name" value="Potassium Channel Kv1.1, Chain A"/>
    <property type="match status" value="1"/>
</dbReference>
<keyword evidence="5" id="KW-0862">Zinc</keyword>
<evidence type="ECO:0000256" key="6">
    <source>
        <dbReference type="ARBA" id="ARBA00023015"/>
    </source>
</evidence>
<dbReference type="GO" id="GO:0008270">
    <property type="term" value="F:zinc ion binding"/>
    <property type="evidence" value="ECO:0007669"/>
    <property type="project" value="UniProtKB-KW"/>
</dbReference>
<feature type="region of interest" description="Disordered" evidence="11">
    <location>
        <begin position="71"/>
        <end position="97"/>
    </location>
</feature>
<keyword evidence="9" id="KW-0539">Nucleus</keyword>
<protein>
    <submittedName>
        <fullName evidence="14">Uncharacterized protein</fullName>
    </submittedName>
</protein>
<evidence type="ECO:0000256" key="3">
    <source>
        <dbReference type="ARBA" id="ARBA00022737"/>
    </source>
</evidence>
<evidence type="ECO:0000256" key="10">
    <source>
        <dbReference type="PROSITE-ProRule" id="PRU00042"/>
    </source>
</evidence>
<dbReference type="EMBL" id="GL451850">
    <property type="protein sequence ID" value="EFN78397.1"/>
    <property type="molecule type" value="Genomic_DNA"/>
</dbReference>
<keyword evidence="15" id="KW-1185">Reference proteome</keyword>
<dbReference type="Proteomes" id="UP000008237">
    <property type="component" value="Unassembled WGS sequence"/>
</dbReference>
<feature type="compositionally biased region" description="Acidic residues" evidence="11">
    <location>
        <begin position="522"/>
        <end position="532"/>
    </location>
</feature>
<gene>
    <name evidence="14" type="ORF">EAI_13666</name>
</gene>
<dbReference type="OMA" id="ATHVLHM"/>
<evidence type="ECO:0000259" key="12">
    <source>
        <dbReference type="PROSITE" id="PS50097"/>
    </source>
</evidence>
<dbReference type="AlphaFoldDB" id="E2C0W1"/>
<evidence type="ECO:0000256" key="2">
    <source>
        <dbReference type="ARBA" id="ARBA00022723"/>
    </source>
</evidence>
<feature type="compositionally biased region" description="Low complexity" evidence="11">
    <location>
        <begin position="343"/>
        <end position="373"/>
    </location>
</feature>
<keyword evidence="6" id="KW-0805">Transcription regulation</keyword>
<dbReference type="InterPro" id="IPR013087">
    <property type="entry name" value="Znf_C2H2_type"/>
</dbReference>
<dbReference type="PROSITE" id="PS50157">
    <property type="entry name" value="ZINC_FINGER_C2H2_2"/>
    <property type="match status" value="1"/>
</dbReference>
<feature type="domain" description="BTB" evidence="12">
    <location>
        <begin position="29"/>
        <end position="153"/>
    </location>
</feature>
<evidence type="ECO:0000256" key="11">
    <source>
        <dbReference type="SAM" id="MobiDB-lite"/>
    </source>
</evidence>
<dbReference type="GO" id="GO:0000978">
    <property type="term" value="F:RNA polymerase II cis-regulatory region sequence-specific DNA binding"/>
    <property type="evidence" value="ECO:0007669"/>
    <property type="project" value="TreeGrafter"/>
</dbReference>
<feature type="region of interest" description="Disordered" evidence="11">
    <location>
        <begin position="343"/>
        <end position="470"/>
    </location>
</feature>
<dbReference type="SMART" id="SM00355">
    <property type="entry name" value="ZnF_C2H2"/>
    <property type="match status" value="2"/>
</dbReference>
<name>E2C0W1_HARSA</name>
<dbReference type="InParanoid" id="E2C0W1"/>
<dbReference type="Gene3D" id="3.30.160.60">
    <property type="entry name" value="Classic Zinc Finger"/>
    <property type="match status" value="1"/>
</dbReference>
<feature type="domain" description="C2H2-type" evidence="13">
    <location>
        <begin position="661"/>
        <end position="689"/>
    </location>
</feature>
<dbReference type="PROSITE" id="PS50097">
    <property type="entry name" value="BTB"/>
    <property type="match status" value="1"/>
</dbReference>
<organism evidence="15">
    <name type="scientific">Harpegnathos saltator</name>
    <name type="common">Jerdon's jumping ant</name>
    <dbReference type="NCBI Taxonomy" id="610380"/>
    <lineage>
        <taxon>Eukaryota</taxon>
        <taxon>Metazoa</taxon>
        <taxon>Ecdysozoa</taxon>
        <taxon>Arthropoda</taxon>
        <taxon>Hexapoda</taxon>
        <taxon>Insecta</taxon>
        <taxon>Pterygota</taxon>
        <taxon>Neoptera</taxon>
        <taxon>Endopterygota</taxon>
        <taxon>Hymenoptera</taxon>
        <taxon>Apocrita</taxon>
        <taxon>Aculeata</taxon>
        <taxon>Formicoidea</taxon>
        <taxon>Formicidae</taxon>
        <taxon>Ponerinae</taxon>
        <taxon>Ponerini</taxon>
        <taxon>Harpegnathos</taxon>
    </lineage>
</organism>
<dbReference type="PANTHER" id="PTHR46105:SF5">
    <property type="entry name" value="ZINC FINGER AND BTB DOMAIN-CONTAINING PROTEIN 44 ISOFORM X1"/>
    <property type="match status" value="1"/>
</dbReference>
<dbReference type="SUPFAM" id="SSF57667">
    <property type="entry name" value="beta-beta-alpha zinc fingers"/>
    <property type="match status" value="1"/>
</dbReference>
<feature type="region of interest" description="Disordered" evidence="11">
    <location>
        <begin position="274"/>
        <end position="317"/>
    </location>
</feature>
<comment type="subcellular location">
    <subcellularLocation>
        <location evidence="1">Nucleus</location>
    </subcellularLocation>
</comment>
<evidence type="ECO:0000256" key="1">
    <source>
        <dbReference type="ARBA" id="ARBA00004123"/>
    </source>
</evidence>
<evidence type="ECO:0000313" key="15">
    <source>
        <dbReference type="Proteomes" id="UP000008237"/>
    </source>
</evidence>
<evidence type="ECO:0000313" key="14">
    <source>
        <dbReference type="EMBL" id="EFN78397.1"/>
    </source>
</evidence>
<feature type="compositionally biased region" description="Low complexity" evidence="11">
    <location>
        <begin position="537"/>
        <end position="556"/>
    </location>
</feature>
<dbReference type="SMART" id="SM00225">
    <property type="entry name" value="BTB"/>
    <property type="match status" value="1"/>
</dbReference>
<feature type="region of interest" description="Disordered" evidence="11">
    <location>
        <begin position="512"/>
        <end position="576"/>
    </location>
</feature>
<feature type="compositionally biased region" description="Polar residues" evidence="11">
    <location>
        <begin position="431"/>
        <end position="442"/>
    </location>
</feature>
<keyword evidence="3" id="KW-0677">Repeat</keyword>
<keyword evidence="4 10" id="KW-0863">Zinc-finger</keyword>
<dbReference type="SUPFAM" id="SSF54695">
    <property type="entry name" value="POZ domain"/>
    <property type="match status" value="1"/>
</dbReference>
<dbReference type="InterPro" id="IPR011333">
    <property type="entry name" value="SKP1/BTB/POZ_sf"/>
</dbReference>
<keyword evidence="7" id="KW-0238">DNA-binding</keyword>
<feature type="compositionally biased region" description="Gly residues" evidence="11">
    <location>
        <begin position="79"/>
        <end position="93"/>
    </location>
</feature>
<dbReference type="PROSITE" id="PS00028">
    <property type="entry name" value="ZINC_FINGER_C2H2_1"/>
    <property type="match status" value="2"/>
</dbReference>
<evidence type="ECO:0000256" key="9">
    <source>
        <dbReference type="ARBA" id="ARBA00023242"/>
    </source>
</evidence>
<dbReference type="PANTHER" id="PTHR46105">
    <property type="entry name" value="AGAP004733-PA"/>
    <property type="match status" value="1"/>
</dbReference>
<dbReference type="Pfam" id="PF00651">
    <property type="entry name" value="BTB"/>
    <property type="match status" value="2"/>
</dbReference>
<dbReference type="OrthoDB" id="4845755at2759"/>
<reference evidence="14 15" key="1">
    <citation type="journal article" date="2010" name="Science">
        <title>Genomic comparison of the ants Camponotus floridanus and Harpegnathos saltator.</title>
        <authorList>
            <person name="Bonasio R."/>
            <person name="Zhang G."/>
            <person name="Ye C."/>
            <person name="Mutti N.S."/>
            <person name="Fang X."/>
            <person name="Qin N."/>
            <person name="Donahue G."/>
            <person name="Yang P."/>
            <person name="Li Q."/>
            <person name="Li C."/>
            <person name="Zhang P."/>
            <person name="Huang Z."/>
            <person name="Berger S.L."/>
            <person name="Reinberg D."/>
            <person name="Wang J."/>
            <person name="Liebig J."/>
        </authorList>
    </citation>
    <scope>NUCLEOTIDE SEQUENCE [LARGE SCALE GENOMIC DNA]</scope>
    <source>
        <strain evidence="14 15">R22 G/1</strain>
    </source>
</reference>
<evidence type="ECO:0000256" key="5">
    <source>
        <dbReference type="ARBA" id="ARBA00022833"/>
    </source>
</evidence>